<dbReference type="Proteomes" id="UP001501319">
    <property type="component" value="Unassembled WGS sequence"/>
</dbReference>
<organism evidence="4 5">
    <name type="scientific">Kribbella alba</name>
    <dbReference type="NCBI Taxonomy" id="190197"/>
    <lineage>
        <taxon>Bacteria</taxon>
        <taxon>Bacillati</taxon>
        <taxon>Actinomycetota</taxon>
        <taxon>Actinomycetes</taxon>
        <taxon>Propionibacteriales</taxon>
        <taxon>Kribbellaceae</taxon>
        <taxon>Kribbella</taxon>
    </lineage>
</organism>
<dbReference type="Pfam" id="PF10544">
    <property type="entry name" value="T5orf172"/>
    <property type="match status" value="1"/>
</dbReference>
<comment type="caution">
    <text evidence="4">The sequence shown here is derived from an EMBL/GenBank/DDBJ whole genome shotgun (WGS) entry which is preliminary data.</text>
</comment>
<protein>
    <recommendedName>
        <fullName evidence="3">Bacteriophage T5 Orf172 DNA-binding domain-containing protein</fullName>
    </recommendedName>
</protein>
<proteinExistence type="predicted"/>
<evidence type="ECO:0000256" key="2">
    <source>
        <dbReference type="SAM" id="MobiDB-lite"/>
    </source>
</evidence>
<evidence type="ECO:0000259" key="3">
    <source>
        <dbReference type="SMART" id="SM00974"/>
    </source>
</evidence>
<evidence type="ECO:0000256" key="1">
    <source>
        <dbReference type="SAM" id="Coils"/>
    </source>
</evidence>
<keyword evidence="5" id="KW-1185">Reference proteome</keyword>
<keyword evidence="1" id="KW-0175">Coiled coil</keyword>
<reference evidence="5" key="1">
    <citation type="journal article" date="2019" name="Int. J. Syst. Evol. Microbiol.">
        <title>The Global Catalogue of Microorganisms (GCM) 10K type strain sequencing project: providing services to taxonomists for standard genome sequencing and annotation.</title>
        <authorList>
            <consortium name="The Broad Institute Genomics Platform"/>
            <consortium name="The Broad Institute Genome Sequencing Center for Infectious Disease"/>
            <person name="Wu L."/>
            <person name="Ma J."/>
        </authorList>
    </citation>
    <scope>NUCLEOTIDE SEQUENCE [LARGE SCALE GENOMIC DNA]</scope>
    <source>
        <strain evidence="5">JCM 14306</strain>
    </source>
</reference>
<dbReference type="InterPro" id="IPR025280">
    <property type="entry name" value="SNIPE"/>
</dbReference>
<name>A0ABP4S1M6_9ACTN</name>
<feature type="coiled-coil region" evidence="1">
    <location>
        <begin position="257"/>
        <end position="297"/>
    </location>
</feature>
<gene>
    <name evidence="4" type="ORF">GCM10009744_64910</name>
</gene>
<evidence type="ECO:0000313" key="5">
    <source>
        <dbReference type="Proteomes" id="UP001501319"/>
    </source>
</evidence>
<dbReference type="InterPro" id="IPR018306">
    <property type="entry name" value="Phage_T5_Orf172_DNA-bd"/>
</dbReference>
<accession>A0ABP4S1M6</accession>
<dbReference type="Pfam" id="PF13250">
    <property type="entry name" value="SNIPE"/>
    <property type="match status" value="1"/>
</dbReference>
<sequence>MRFNPPAGWPTPPEGWTPPPGWNPDPSWPDPPPGWQLWLPAEPKPAVSDPRPASLVAEEDAAAAAYVAAASTPGPKPPIAASAPSPTASAADDSAALLARIAVLEAALTAAQAGGAGEVIELNDQRVLQDVGIYRYHHPLEGAAAYKDRLREIEGQVDEVVKAGRAVLGADMFTFDGSLAKGRKMVADLGKLMLRAYNAEADNCVRSLRSGNVSTAKKRLESAVKAIEKLGAIMEMRVNPDYHALRIAELELTADYQMKVQEERERARDERELLREQRRAEQELASERERLDKEKAHYVSVLETLRAAGDQAAADELATRLADIEQAIADNDYRIANIRAGYVYVISNVGAFGPNVVKIGMTRRLEPRDRVRELGDASVPFQYDVHALFFSEDAIALENELHKAFADRRVNQINQRREFFFATPVEVRDILAEKVGGLLEFTEEPEALEYIQSRSLWPGED</sequence>
<dbReference type="EMBL" id="BAAANE010000017">
    <property type="protein sequence ID" value="GAA1662166.1"/>
    <property type="molecule type" value="Genomic_DNA"/>
</dbReference>
<feature type="domain" description="Bacteriophage T5 Orf172 DNA-binding" evidence="3">
    <location>
        <begin position="351"/>
        <end position="434"/>
    </location>
</feature>
<dbReference type="SMART" id="SM00974">
    <property type="entry name" value="T5orf172"/>
    <property type="match status" value="1"/>
</dbReference>
<feature type="region of interest" description="Disordered" evidence="2">
    <location>
        <begin position="68"/>
        <end position="88"/>
    </location>
</feature>
<feature type="compositionally biased region" description="Low complexity" evidence="2">
    <location>
        <begin position="79"/>
        <end position="88"/>
    </location>
</feature>
<feature type="region of interest" description="Disordered" evidence="2">
    <location>
        <begin position="1"/>
        <end position="55"/>
    </location>
</feature>
<evidence type="ECO:0000313" key="4">
    <source>
        <dbReference type="EMBL" id="GAA1662166.1"/>
    </source>
</evidence>
<feature type="compositionally biased region" description="Pro residues" evidence="2">
    <location>
        <begin position="7"/>
        <end position="34"/>
    </location>
</feature>